<keyword evidence="6" id="KW-0479">Metal-binding</keyword>
<evidence type="ECO:0000256" key="1">
    <source>
        <dbReference type="ARBA" id="ARBA00001946"/>
    </source>
</evidence>
<organism evidence="11 12">
    <name type="scientific">Streptomyces bugieae</name>
    <dbReference type="NCBI Taxonomy" id="3098223"/>
    <lineage>
        <taxon>Bacteria</taxon>
        <taxon>Bacillati</taxon>
        <taxon>Actinomycetota</taxon>
        <taxon>Actinomycetes</taxon>
        <taxon>Kitasatosporales</taxon>
        <taxon>Streptomycetaceae</taxon>
        <taxon>Streptomyces</taxon>
    </lineage>
</organism>
<evidence type="ECO:0000256" key="8">
    <source>
        <dbReference type="ARBA" id="ARBA00022842"/>
    </source>
</evidence>
<proteinExistence type="predicted"/>
<keyword evidence="8" id="KW-0460">Magnesium</keyword>
<sequence length="256" mass="26632">MSEFRRGLRHVEEAMGTVFSFDVRDTRTPAIEAAVHDAVAWLHHVDEVFSTYRSDSAISRLARGEIGLDDCPAEVREVLDLCERVGTATRGWFSATPGGTLDPSGLVKGWAVERAGQLLRAAGAHHTCVNGGGDLQLSGEAAPGIPWRVGIAHPLRPGELCAVVTGRDLAVATSGSAERGPHILDPHTRAPAAGPASVTVVGPGLTTTDAYATAAFAMGAGAQDWLEGLDGYEGLAITGDGETWRTPGFPGISCAA</sequence>
<evidence type="ECO:0000313" key="11">
    <source>
        <dbReference type="EMBL" id="MEE4418310.1"/>
    </source>
</evidence>
<evidence type="ECO:0000256" key="6">
    <source>
        <dbReference type="ARBA" id="ARBA00022723"/>
    </source>
</evidence>
<dbReference type="EC" id="2.7.1.180" evidence="2"/>
<dbReference type="Pfam" id="PF02424">
    <property type="entry name" value="ApbE"/>
    <property type="match status" value="2"/>
</dbReference>
<comment type="cofactor">
    <cofactor evidence="1">
        <name>Mg(2+)</name>
        <dbReference type="ChEBI" id="CHEBI:18420"/>
    </cofactor>
</comment>
<reference evidence="11 12" key="1">
    <citation type="submission" date="2023-12" db="EMBL/GenBank/DDBJ databases">
        <title>30 novel species of actinomycetes from the DSMZ collection.</title>
        <authorList>
            <person name="Nouioui I."/>
        </authorList>
    </citation>
    <scope>NUCLEOTIDE SEQUENCE [LARGE SCALE GENOMIC DNA]</scope>
    <source>
        <strain evidence="11 12">DSM 41528</strain>
    </source>
</reference>
<evidence type="ECO:0000313" key="12">
    <source>
        <dbReference type="Proteomes" id="UP001307760"/>
    </source>
</evidence>
<evidence type="ECO:0000256" key="9">
    <source>
        <dbReference type="ARBA" id="ARBA00031306"/>
    </source>
</evidence>
<dbReference type="GO" id="GO:0016740">
    <property type="term" value="F:transferase activity"/>
    <property type="evidence" value="ECO:0007669"/>
    <property type="project" value="UniProtKB-KW"/>
</dbReference>
<keyword evidence="5 11" id="KW-0808">Transferase</keyword>
<evidence type="ECO:0000256" key="4">
    <source>
        <dbReference type="ARBA" id="ARBA00022630"/>
    </source>
</evidence>
<dbReference type="EMBL" id="JAZBJP010000001">
    <property type="protein sequence ID" value="MEE4418310.1"/>
    <property type="molecule type" value="Genomic_DNA"/>
</dbReference>
<evidence type="ECO:0000256" key="10">
    <source>
        <dbReference type="ARBA" id="ARBA00048540"/>
    </source>
</evidence>
<dbReference type="InterPro" id="IPR003374">
    <property type="entry name" value="ApbE-like_sf"/>
</dbReference>
<protein>
    <recommendedName>
        <fullName evidence="3">FAD:protein FMN transferase</fullName>
        <ecNumber evidence="2">2.7.1.180</ecNumber>
    </recommendedName>
    <alternativeName>
        <fullName evidence="9">Flavin transferase</fullName>
    </alternativeName>
</protein>
<keyword evidence="12" id="KW-1185">Reference proteome</keyword>
<evidence type="ECO:0000256" key="3">
    <source>
        <dbReference type="ARBA" id="ARBA00016337"/>
    </source>
</evidence>
<dbReference type="RefSeq" id="WP_330820532.1">
    <property type="nucleotide sequence ID" value="NZ_JAZBJP010000001.1"/>
</dbReference>
<keyword evidence="4" id="KW-0285">Flavoprotein</keyword>
<gene>
    <name evidence="11" type="ORF">V2J85_02955</name>
</gene>
<dbReference type="Proteomes" id="UP001307760">
    <property type="component" value="Unassembled WGS sequence"/>
</dbReference>
<dbReference type="Gene3D" id="3.10.520.10">
    <property type="entry name" value="ApbE-like domains"/>
    <property type="match status" value="2"/>
</dbReference>
<comment type="catalytic activity">
    <reaction evidence="10">
        <text>L-threonyl-[protein] + FAD = FMN-L-threonyl-[protein] + AMP + H(+)</text>
        <dbReference type="Rhea" id="RHEA:36847"/>
        <dbReference type="Rhea" id="RHEA-COMP:11060"/>
        <dbReference type="Rhea" id="RHEA-COMP:11061"/>
        <dbReference type="ChEBI" id="CHEBI:15378"/>
        <dbReference type="ChEBI" id="CHEBI:30013"/>
        <dbReference type="ChEBI" id="CHEBI:57692"/>
        <dbReference type="ChEBI" id="CHEBI:74257"/>
        <dbReference type="ChEBI" id="CHEBI:456215"/>
        <dbReference type="EC" id="2.7.1.180"/>
    </reaction>
</comment>
<keyword evidence="7" id="KW-0274">FAD</keyword>
<dbReference type="SUPFAM" id="SSF143631">
    <property type="entry name" value="ApbE-like"/>
    <property type="match status" value="1"/>
</dbReference>
<dbReference type="PANTHER" id="PTHR30040:SF2">
    <property type="entry name" value="FAD:PROTEIN FMN TRANSFERASE"/>
    <property type="match status" value="1"/>
</dbReference>
<accession>A0ABU7NHF4</accession>
<evidence type="ECO:0000256" key="7">
    <source>
        <dbReference type="ARBA" id="ARBA00022827"/>
    </source>
</evidence>
<name>A0ABU7NHF4_9ACTN</name>
<comment type="caution">
    <text evidence="11">The sequence shown here is derived from an EMBL/GenBank/DDBJ whole genome shotgun (WGS) entry which is preliminary data.</text>
</comment>
<evidence type="ECO:0000256" key="5">
    <source>
        <dbReference type="ARBA" id="ARBA00022679"/>
    </source>
</evidence>
<dbReference type="PANTHER" id="PTHR30040">
    <property type="entry name" value="THIAMINE BIOSYNTHESIS LIPOPROTEIN APBE"/>
    <property type="match status" value="1"/>
</dbReference>
<evidence type="ECO:0000256" key="2">
    <source>
        <dbReference type="ARBA" id="ARBA00011955"/>
    </source>
</evidence>
<dbReference type="InterPro" id="IPR024932">
    <property type="entry name" value="ApbE"/>
</dbReference>